<evidence type="ECO:0000256" key="4">
    <source>
        <dbReference type="ARBA" id="ARBA00022801"/>
    </source>
</evidence>
<dbReference type="CDD" id="cd18886">
    <property type="entry name" value="NUDIX_MutT_Nudt1"/>
    <property type="match status" value="1"/>
</dbReference>
<evidence type="ECO:0000256" key="3">
    <source>
        <dbReference type="ARBA" id="ARBA00022723"/>
    </source>
</evidence>
<comment type="similarity">
    <text evidence="2">Belongs to the Nudix hydrolase family.</text>
</comment>
<evidence type="ECO:0000259" key="6">
    <source>
        <dbReference type="PROSITE" id="PS51462"/>
    </source>
</evidence>
<accession>A0ABS6ET75</accession>
<dbReference type="RefSeq" id="WP_216470392.1">
    <property type="nucleotide sequence ID" value="NZ_JAHLQI010000004.1"/>
</dbReference>
<sequence>MRNTTLIYIQKNDNYLMLHRTKKKNDQSHDKWLGIGGKFEDKESPEDCVVRETKEETGLTLTHYKYRGIVTFVSDIWETEYMHLFTADGFTGNLIECDEGDLEWIPREQLLSLPAWEGDKIFLNLLFDETQPFFSLKFIYEGDTLTFASKDGVPLPLASSH</sequence>
<comment type="caution">
    <text evidence="7">The sequence shown here is derived from an EMBL/GenBank/DDBJ whole genome shotgun (WGS) entry which is preliminary data.</text>
</comment>
<dbReference type="Pfam" id="PF00293">
    <property type="entry name" value="NUDIX"/>
    <property type="match status" value="1"/>
</dbReference>
<gene>
    <name evidence="7" type="ORF">KQI75_08650</name>
</gene>
<organism evidence="7 8">
    <name type="scientific">Butyricicoccus intestinisimiae</name>
    <dbReference type="NCBI Taxonomy" id="2841509"/>
    <lineage>
        <taxon>Bacteria</taxon>
        <taxon>Bacillati</taxon>
        <taxon>Bacillota</taxon>
        <taxon>Clostridia</taxon>
        <taxon>Eubacteriales</taxon>
        <taxon>Butyricicoccaceae</taxon>
        <taxon>Butyricicoccus</taxon>
    </lineage>
</organism>
<comment type="cofactor">
    <cofactor evidence="1">
        <name>Mg(2+)</name>
        <dbReference type="ChEBI" id="CHEBI:18420"/>
    </cofactor>
</comment>
<dbReference type="PROSITE" id="PS00893">
    <property type="entry name" value="NUDIX_BOX"/>
    <property type="match status" value="1"/>
</dbReference>
<dbReference type="PROSITE" id="PS51462">
    <property type="entry name" value="NUDIX"/>
    <property type="match status" value="1"/>
</dbReference>
<dbReference type="Proteomes" id="UP000783588">
    <property type="component" value="Unassembled WGS sequence"/>
</dbReference>
<dbReference type="EMBL" id="JAHLQI010000004">
    <property type="protein sequence ID" value="MBU5490685.1"/>
    <property type="molecule type" value="Genomic_DNA"/>
</dbReference>
<evidence type="ECO:0000313" key="8">
    <source>
        <dbReference type="Proteomes" id="UP000783588"/>
    </source>
</evidence>
<dbReference type="InterPro" id="IPR020084">
    <property type="entry name" value="NUDIX_hydrolase_CS"/>
</dbReference>
<reference evidence="7 8" key="1">
    <citation type="submission" date="2021-06" db="EMBL/GenBank/DDBJ databases">
        <authorList>
            <person name="Sun Q."/>
            <person name="Li D."/>
        </authorList>
    </citation>
    <scope>NUCLEOTIDE SEQUENCE [LARGE SCALE GENOMIC DNA]</scope>
    <source>
        <strain evidence="7 8">MSJd-7</strain>
    </source>
</reference>
<dbReference type="PANTHER" id="PTHR43758">
    <property type="entry name" value="7,8-DIHYDRO-8-OXOGUANINE TRIPHOSPHATASE"/>
    <property type="match status" value="1"/>
</dbReference>
<proteinExistence type="inferred from homology"/>
<evidence type="ECO:0000256" key="1">
    <source>
        <dbReference type="ARBA" id="ARBA00001946"/>
    </source>
</evidence>
<dbReference type="PANTHER" id="PTHR43758:SF2">
    <property type="entry name" value="OXIDIZED PURINE NUCLEOSIDE TRIPHOSPHATE HYDROLASE"/>
    <property type="match status" value="1"/>
</dbReference>
<keyword evidence="4" id="KW-0378">Hydrolase</keyword>
<evidence type="ECO:0000256" key="5">
    <source>
        <dbReference type="ARBA" id="ARBA00022842"/>
    </source>
</evidence>
<keyword evidence="3" id="KW-0479">Metal-binding</keyword>
<dbReference type="InterPro" id="IPR000086">
    <property type="entry name" value="NUDIX_hydrolase_dom"/>
</dbReference>
<protein>
    <submittedName>
        <fullName evidence="7">8-oxo-dGTP diphosphatase</fullName>
    </submittedName>
</protein>
<keyword evidence="8" id="KW-1185">Reference proteome</keyword>
<name>A0ABS6ET75_9FIRM</name>
<feature type="domain" description="Nudix hydrolase" evidence="6">
    <location>
        <begin position="1"/>
        <end position="128"/>
    </location>
</feature>
<evidence type="ECO:0000313" key="7">
    <source>
        <dbReference type="EMBL" id="MBU5490685.1"/>
    </source>
</evidence>
<evidence type="ECO:0000256" key="2">
    <source>
        <dbReference type="ARBA" id="ARBA00005582"/>
    </source>
</evidence>
<keyword evidence="5" id="KW-0460">Magnesium</keyword>